<dbReference type="OrthoDB" id="6623662at2759"/>
<feature type="coiled-coil region" evidence="1">
    <location>
        <begin position="367"/>
        <end position="413"/>
    </location>
</feature>
<accession>A0A5E4N510</accession>
<feature type="coiled-coil region" evidence="1">
    <location>
        <begin position="449"/>
        <end position="483"/>
    </location>
</feature>
<sequence>MMATGLDEKVEEDFVFFLDHFQESFDSLKSERDKEICQKWLDKLAIEKYKDTNEKQIRNIYLSQLIISMNERKLSAPFNESPKSAKLSLDGVFKHVTTKPTLEVEHEQETSKNQKNWHNFVRNRELEVIDMNHLSIDGSTYIACKTLAEDSGIFAYVAVTMGGKTDQGWVNTCGQPIPAPVVQPLDLQVESPDSQNNKSEHDDKLYKITVEVKAILSKRKSVEARVLTQQFFQRVYNSIEQEMLSEQDPNSTACHDPYVKKLLENLINDSKACDKFNPVLFKRIKMLSLLKKRVKHILNDIENRNKNLANIEVASSSPILTLTNPASTCSNSMTEMMWQGALMEKPTSKMAEELAKTYPVCLVKMLLALLARERRKIISRLQEKQENLIVAMKRDLQNEIQQGILNYKIARNEWVDVMRVVMHYNKLKEMLTEKDMGSSSNNNKGNYLQETIRKEIDDTKKRLEKTNNKNEKLQDDICDLNRKLHEITEKIELEQLHSAENLRDLQIEICNEKSSILARVQSIEGLEKMLKETKK</sequence>
<feature type="domain" description="DUF4485" evidence="2">
    <location>
        <begin position="11"/>
        <end position="88"/>
    </location>
</feature>
<reference evidence="3 4" key="1">
    <citation type="submission" date="2019-08" db="EMBL/GenBank/DDBJ databases">
        <authorList>
            <person name="Alioto T."/>
            <person name="Alioto T."/>
            <person name="Gomez Garrido J."/>
        </authorList>
    </citation>
    <scope>NUCLEOTIDE SEQUENCE [LARGE SCALE GENOMIC DNA]</scope>
</reference>
<dbReference type="Pfam" id="PF14846">
    <property type="entry name" value="DUF4485"/>
    <property type="match status" value="1"/>
</dbReference>
<protein>
    <recommendedName>
        <fullName evidence="2">DUF4485 domain-containing protein</fullName>
    </recommendedName>
</protein>
<dbReference type="InterPro" id="IPR027831">
    <property type="entry name" value="DUF4485"/>
</dbReference>
<dbReference type="EMBL" id="CABPRJ010001447">
    <property type="protein sequence ID" value="VVC37440.1"/>
    <property type="molecule type" value="Genomic_DNA"/>
</dbReference>
<gene>
    <name evidence="3" type="ORF">CINCED_3A006598</name>
</gene>
<keyword evidence="4" id="KW-1185">Reference proteome</keyword>
<evidence type="ECO:0000256" key="1">
    <source>
        <dbReference type="SAM" id="Coils"/>
    </source>
</evidence>
<name>A0A5E4N510_9HEMI</name>
<evidence type="ECO:0000259" key="2">
    <source>
        <dbReference type="Pfam" id="PF14846"/>
    </source>
</evidence>
<dbReference type="AlphaFoldDB" id="A0A5E4N510"/>
<keyword evidence="1" id="KW-0175">Coiled coil</keyword>
<evidence type="ECO:0000313" key="4">
    <source>
        <dbReference type="Proteomes" id="UP000325440"/>
    </source>
</evidence>
<organism evidence="3 4">
    <name type="scientific">Cinara cedri</name>
    <dbReference type="NCBI Taxonomy" id="506608"/>
    <lineage>
        <taxon>Eukaryota</taxon>
        <taxon>Metazoa</taxon>
        <taxon>Ecdysozoa</taxon>
        <taxon>Arthropoda</taxon>
        <taxon>Hexapoda</taxon>
        <taxon>Insecta</taxon>
        <taxon>Pterygota</taxon>
        <taxon>Neoptera</taxon>
        <taxon>Paraneoptera</taxon>
        <taxon>Hemiptera</taxon>
        <taxon>Sternorrhyncha</taxon>
        <taxon>Aphidomorpha</taxon>
        <taxon>Aphidoidea</taxon>
        <taxon>Aphididae</taxon>
        <taxon>Lachninae</taxon>
        <taxon>Cinara</taxon>
    </lineage>
</organism>
<evidence type="ECO:0000313" key="3">
    <source>
        <dbReference type="EMBL" id="VVC37440.1"/>
    </source>
</evidence>
<dbReference type="Proteomes" id="UP000325440">
    <property type="component" value="Unassembled WGS sequence"/>
</dbReference>
<proteinExistence type="predicted"/>